<proteinExistence type="predicted"/>
<feature type="non-terminal residue" evidence="1">
    <location>
        <position position="1"/>
    </location>
</feature>
<comment type="caution">
    <text evidence="1">The sequence shown here is derived from an EMBL/GenBank/DDBJ whole genome shotgun (WGS) entry which is preliminary data.</text>
</comment>
<keyword evidence="2" id="KW-1185">Reference proteome</keyword>
<protein>
    <submittedName>
        <fullName evidence="1">Uncharacterized protein</fullName>
    </submittedName>
</protein>
<gene>
    <name evidence="1" type="ORF">GGX14DRAFT_445068</name>
</gene>
<reference evidence="1" key="1">
    <citation type="submission" date="2023-03" db="EMBL/GenBank/DDBJ databases">
        <title>Massive genome expansion in bonnet fungi (Mycena s.s.) driven by repeated elements and novel gene families across ecological guilds.</title>
        <authorList>
            <consortium name="Lawrence Berkeley National Laboratory"/>
            <person name="Harder C.B."/>
            <person name="Miyauchi S."/>
            <person name="Viragh M."/>
            <person name="Kuo A."/>
            <person name="Thoen E."/>
            <person name="Andreopoulos B."/>
            <person name="Lu D."/>
            <person name="Skrede I."/>
            <person name="Drula E."/>
            <person name="Henrissat B."/>
            <person name="Morin E."/>
            <person name="Kohler A."/>
            <person name="Barry K."/>
            <person name="LaButti K."/>
            <person name="Morin E."/>
            <person name="Salamov A."/>
            <person name="Lipzen A."/>
            <person name="Mereny Z."/>
            <person name="Hegedus B."/>
            <person name="Baldrian P."/>
            <person name="Stursova M."/>
            <person name="Weitz H."/>
            <person name="Taylor A."/>
            <person name="Grigoriev I.V."/>
            <person name="Nagy L.G."/>
            <person name="Martin F."/>
            <person name="Kauserud H."/>
        </authorList>
    </citation>
    <scope>NUCLEOTIDE SEQUENCE</scope>
    <source>
        <strain evidence="1">9144</strain>
    </source>
</reference>
<organism evidence="1 2">
    <name type="scientific">Mycena pura</name>
    <dbReference type="NCBI Taxonomy" id="153505"/>
    <lineage>
        <taxon>Eukaryota</taxon>
        <taxon>Fungi</taxon>
        <taxon>Dikarya</taxon>
        <taxon>Basidiomycota</taxon>
        <taxon>Agaricomycotina</taxon>
        <taxon>Agaricomycetes</taxon>
        <taxon>Agaricomycetidae</taxon>
        <taxon>Agaricales</taxon>
        <taxon>Marasmiineae</taxon>
        <taxon>Mycenaceae</taxon>
        <taxon>Mycena</taxon>
    </lineage>
</organism>
<dbReference type="AlphaFoldDB" id="A0AAD6VLT2"/>
<dbReference type="Proteomes" id="UP001219525">
    <property type="component" value="Unassembled WGS sequence"/>
</dbReference>
<evidence type="ECO:0000313" key="2">
    <source>
        <dbReference type="Proteomes" id="UP001219525"/>
    </source>
</evidence>
<dbReference type="EMBL" id="JARJCW010000021">
    <property type="protein sequence ID" value="KAJ7213397.1"/>
    <property type="molecule type" value="Genomic_DNA"/>
</dbReference>
<name>A0AAD6VLT2_9AGAR</name>
<evidence type="ECO:0000313" key="1">
    <source>
        <dbReference type="EMBL" id="KAJ7213397.1"/>
    </source>
</evidence>
<sequence length="209" mass="23050">WIRLTNGIHYLEPIGDALIGAVEVILEMHVLDVDNDSMQDRIDVWPEGENIIVSDRMVAVCFDLPRKFLLNPDFDLIGWYGQALLDSKFESESYNLLNTSDSSWDEGPPSLRAARTADGEINSYVETDIVMAGEPAETIIEDRFNLWARAAENYGQPKMGDLPARSRQLGDVVGNTVAVLLDFFQIRATNESHGQTSGATGSDSGPSSK</sequence>
<accession>A0AAD6VLT2</accession>